<reference evidence="1 2" key="1">
    <citation type="submission" date="2018-09" db="EMBL/GenBank/DDBJ databases">
        <title>Profundibacter amoris BAR1 gen. nov., sp. nov., a new member of the Roseobacter clade isolated at Lokis Castle Vent Field on the Arctic Mid-Oceanic Ridge.</title>
        <authorList>
            <person name="Le Moine Bauer S."/>
            <person name="Sjoeberg A.G."/>
            <person name="L'Haridon S."/>
            <person name="Stokke R."/>
            <person name="Roalkvam I."/>
            <person name="Steen I.H."/>
            <person name="Dahle H."/>
        </authorList>
    </citation>
    <scope>NUCLEOTIDE SEQUENCE [LARGE SCALE GENOMIC DNA]</scope>
    <source>
        <strain evidence="1 2">BAR1</strain>
    </source>
</reference>
<accession>A0A347UHS1</accession>
<sequence>METHYDFDRFVSAQDAVYDSVLAELEKGRKASHWMWYIFPQLEGLGRSQTSQFYGIADRDEAAAYLAHPVLGKRLIQCTKLAIKHRADGAETVFGGMDALKFHSSITLFSRVKGSSPVFESALFGFFGGIGDQQTLRMLRIAYIESLDG</sequence>
<dbReference type="Proteomes" id="UP000261704">
    <property type="component" value="Chromosome"/>
</dbReference>
<dbReference type="EMBL" id="CP032125">
    <property type="protein sequence ID" value="AXX98399.1"/>
    <property type="molecule type" value="Genomic_DNA"/>
</dbReference>
<evidence type="ECO:0000313" key="1">
    <source>
        <dbReference type="EMBL" id="AXX98399.1"/>
    </source>
</evidence>
<dbReference type="SUPFAM" id="SSF140736">
    <property type="entry name" value="Rv1873-like"/>
    <property type="match status" value="1"/>
</dbReference>
<dbReference type="AlphaFoldDB" id="A0A347UHS1"/>
<dbReference type="OrthoDB" id="9801870at2"/>
<dbReference type="RefSeq" id="WP_118943055.1">
    <property type="nucleotide sequence ID" value="NZ_CP032125.1"/>
</dbReference>
<keyword evidence="2" id="KW-1185">Reference proteome</keyword>
<gene>
    <name evidence="1" type="ORF">BAR1_10960</name>
</gene>
<dbReference type="Pfam" id="PF08837">
    <property type="entry name" value="DUF1810"/>
    <property type="match status" value="1"/>
</dbReference>
<dbReference type="Gene3D" id="1.25.40.380">
    <property type="entry name" value="Protein of unknown function DUF1810"/>
    <property type="match status" value="1"/>
</dbReference>
<evidence type="ECO:0000313" key="2">
    <source>
        <dbReference type="Proteomes" id="UP000261704"/>
    </source>
</evidence>
<proteinExistence type="predicted"/>
<dbReference type="InterPro" id="IPR014937">
    <property type="entry name" value="DUF1810"/>
</dbReference>
<name>A0A347UHS1_9RHOB</name>
<dbReference type="KEGG" id="pamo:BAR1_10960"/>
<dbReference type="InterPro" id="IPR036287">
    <property type="entry name" value="Rv1873-like_sf"/>
</dbReference>
<dbReference type="PIRSF" id="PIRSF008546">
    <property type="entry name" value="UCP008546"/>
    <property type="match status" value="1"/>
</dbReference>
<organism evidence="1 2">
    <name type="scientific">Profundibacter amoris</name>
    <dbReference type="NCBI Taxonomy" id="2171755"/>
    <lineage>
        <taxon>Bacteria</taxon>
        <taxon>Pseudomonadati</taxon>
        <taxon>Pseudomonadota</taxon>
        <taxon>Alphaproteobacteria</taxon>
        <taxon>Rhodobacterales</taxon>
        <taxon>Paracoccaceae</taxon>
        <taxon>Profundibacter</taxon>
    </lineage>
</organism>
<protein>
    <submittedName>
        <fullName evidence="1">DUF1810 domain-containing protein</fullName>
    </submittedName>
</protein>